<evidence type="ECO:0008006" key="3">
    <source>
        <dbReference type="Google" id="ProtNLM"/>
    </source>
</evidence>
<organism evidence="1 2">
    <name type="scientific">Marasmius crinis-equi</name>
    <dbReference type="NCBI Taxonomy" id="585013"/>
    <lineage>
        <taxon>Eukaryota</taxon>
        <taxon>Fungi</taxon>
        <taxon>Dikarya</taxon>
        <taxon>Basidiomycota</taxon>
        <taxon>Agaricomycotina</taxon>
        <taxon>Agaricomycetes</taxon>
        <taxon>Agaricomycetidae</taxon>
        <taxon>Agaricales</taxon>
        <taxon>Marasmiineae</taxon>
        <taxon>Marasmiaceae</taxon>
        <taxon>Marasmius</taxon>
    </lineage>
</organism>
<dbReference type="PANTHER" id="PTHR39596">
    <property type="match status" value="1"/>
</dbReference>
<proteinExistence type="predicted"/>
<keyword evidence="2" id="KW-1185">Reference proteome</keyword>
<name>A0ABR3FY23_9AGAR</name>
<reference evidence="1 2" key="1">
    <citation type="submission" date="2024-02" db="EMBL/GenBank/DDBJ databases">
        <title>A draft genome for the cacao thread blight pathogen Marasmius crinis-equi.</title>
        <authorList>
            <person name="Cohen S.P."/>
            <person name="Baruah I.K."/>
            <person name="Amoako-Attah I."/>
            <person name="Bukari Y."/>
            <person name="Meinhardt L.W."/>
            <person name="Bailey B.A."/>
        </authorList>
    </citation>
    <scope>NUCLEOTIDE SEQUENCE [LARGE SCALE GENOMIC DNA]</scope>
    <source>
        <strain evidence="1 2">GH-76</strain>
    </source>
</reference>
<evidence type="ECO:0000313" key="1">
    <source>
        <dbReference type="EMBL" id="KAL0580018.1"/>
    </source>
</evidence>
<accession>A0ABR3FY23</accession>
<dbReference type="EMBL" id="JBAHYK010000042">
    <property type="protein sequence ID" value="KAL0580018.1"/>
    <property type="molecule type" value="Genomic_DNA"/>
</dbReference>
<dbReference type="PANTHER" id="PTHR39596:SF2">
    <property type="entry name" value="HET DOMAIN PROTEIN (AFU_ORTHOLOGUE AFUA_1G17550)-RELATED"/>
    <property type="match status" value="1"/>
</dbReference>
<sequence>MGELSSITRMPNKFSRLDGRPVVASDKAAFLQAWLFFGVLTEVSGLCGLEIDLATEFILEDGSVSTQALNGLPGRWFEAAATKERAGDKIVMEHILTVARHSRLMLGEERDKTGESRLFKYSYDECRVLFSLGVLVRTIGLHLLLHTYMPSFTTSEEEGWGRLRVLKSLDGPLGTIYLTEGMDQLSDLAEDELEAQGWCRSELNLLPYEEVVFASLLSRPRIRDHSSCGSVVCSAYQTDEATYQIRHVNDECSCDFVGLDPDNLTAILSRDKVPVVVISDELELKVVSGDEYPYIALSHVWADGLGNPKSNALPQCQLRRLREYADNLSHIHNPESRSSSSTTAFWMDTLCVPVDPSKLAYRRKAIKLLGETFHKATAVLILDRELEILQCAAATFLELGMRILCSGWVKRLWTLQEATLASEAWGTDKLYFQMQDGPFLYQKYHRDRKALRSLDQDTTEIQAEERTLLLEDGIMLELGAQIPSVQAMRVMREGWSPFRVIHSATEHRSTSKFEDVPLCIASLLGKDLSSIISASDVEQRMAAFYILMREVPIGVLWCDKPAKLSVRPFRWAPKSIASCRQSTFAGWEDGICDAAGFHVTVRGFMLTESEVQQHASSSVLPHTFNIVSADTGVALGLVWTKEGTTIPLRRIMALISKPPDRGVPPNGVVVAVEESATLLSDDGIESTEHMCTIIGYVDIFSAHEPGAVSLQVDTTPSNQRWCVT</sequence>
<gene>
    <name evidence="1" type="ORF">V5O48_002021</name>
</gene>
<evidence type="ECO:0000313" key="2">
    <source>
        <dbReference type="Proteomes" id="UP001465976"/>
    </source>
</evidence>
<protein>
    <recommendedName>
        <fullName evidence="3">Heterokaryon incompatibility domain-containing protein</fullName>
    </recommendedName>
</protein>
<dbReference type="Proteomes" id="UP001465976">
    <property type="component" value="Unassembled WGS sequence"/>
</dbReference>
<comment type="caution">
    <text evidence="1">The sequence shown here is derived from an EMBL/GenBank/DDBJ whole genome shotgun (WGS) entry which is preliminary data.</text>
</comment>